<dbReference type="PATRIC" id="fig|483937.3.peg.601"/>
<keyword evidence="2" id="KW-1185">Reference proteome</keyword>
<organism evidence="1 2">
    <name type="scientific">Paenibacillus riograndensis</name>
    <dbReference type="NCBI Taxonomy" id="483937"/>
    <lineage>
        <taxon>Bacteria</taxon>
        <taxon>Bacillati</taxon>
        <taxon>Bacillota</taxon>
        <taxon>Bacilli</taxon>
        <taxon>Bacillales</taxon>
        <taxon>Paenibacillaceae</taxon>
        <taxon>Paenibacillus</taxon>
        <taxon>Paenibacillus sonchi group</taxon>
    </lineage>
</organism>
<name>A0A132TTC4_9BACL</name>
<sequence length="68" mass="7848">MVGFHDRLIFEDKSRSELFRNYPFLLLARIQNSFPANHLTDYRRSGKIGGAVWFRSGDDAARVLHPLA</sequence>
<protein>
    <submittedName>
        <fullName evidence="1">Uncharacterized protein</fullName>
    </submittedName>
</protein>
<dbReference type="EMBL" id="LIRB01000139">
    <property type="protein sequence ID" value="KWX74423.1"/>
    <property type="molecule type" value="Genomic_DNA"/>
</dbReference>
<proteinExistence type="predicted"/>
<comment type="caution">
    <text evidence="1">The sequence shown here is derived from an EMBL/GenBank/DDBJ whole genome shotgun (WGS) entry which is preliminary data.</text>
</comment>
<evidence type="ECO:0000313" key="2">
    <source>
        <dbReference type="Proteomes" id="UP000070475"/>
    </source>
</evidence>
<dbReference type="AlphaFoldDB" id="A0A132TTC4"/>
<gene>
    <name evidence="1" type="ORF">AMQ84_20725</name>
</gene>
<dbReference type="Proteomes" id="UP000070475">
    <property type="component" value="Unassembled WGS sequence"/>
</dbReference>
<evidence type="ECO:0000313" key="1">
    <source>
        <dbReference type="EMBL" id="KWX74423.1"/>
    </source>
</evidence>
<accession>A0A132TTC4</accession>
<reference evidence="1 2" key="1">
    <citation type="submission" date="2015-08" db="EMBL/GenBank/DDBJ databases">
        <title>Genomes of Paenibacillus riograndensis.</title>
        <authorList>
            <person name="Sant'Anna F.H."/>
            <person name="Souza R."/>
            <person name="Ambrosini A."/>
            <person name="Bach E."/>
            <person name="Fernandes G."/>
            <person name="Balsanelli E."/>
            <person name="Baura V.A."/>
            <person name="Pedrosa F.O."/>
            <person name="Souza E.M."/>
            <person name="Passaglia L."/>
        </authorList>
    </citation>
    <scope>NUCLEOTIDE SEQUENCE [LARGE SCALE GENOMIC DNA]</scope>
    <source>
        <strain evidence="1 2">CAS34</strain>
    </source>
</reference>